<comment type="catalytic activity">
    <reaction evidence="7 8">
        <text>(1S,2R)-1-C-(indol-3-yl)glycerol 3-phosphate + L-serine = D-glyceraldehyde 3-phosphate + L-tryptophan + H2O</text>
        <dbReference type="Rhea" id="RHEA:10532"/>
        <dbReference type="ChEBI" id="CHEBI:15377"/>
        <dbReference type="ChEBI" id="CHEBI:33384"/>
        <dbReference type="ChEBI" id="CHEBI:57912"/>
        <dbReference type="ChEBI" id="CHEBI:58866"/>
        <dbReference type="ChEBI" id="CHEBI:59776"/>
        <dbReference type="EC" id="4.2.1.20"/>
    </reaction>
</comment>
<feature type="active site" description="Proton acceptor" evidence="8">
    <location>
        <position position="49"/>
    </location>
</feature>
<evidence type="ECO:0000256" key="8">
    <source>
        <dbReference type="HAMAP-Rule" id="MF_00131"/>
    </source>
</evidence>
<dbReference type="CDD" id="cd04724">
    <property type="entry name" value="Tryptophan_synthase_alpha"/>
    <property type="match status" value="1"/>
</dbReference>
<dbReference type="InterPro" id="IPR011060">
    <property type="entry name" value="RibuloseP-bd_barrel"/>
</dbReference>
<evidence type="ECO:0000256" key="9">
    <source>
        <dbReference type="RuleBase" id="RU003662"/>
    </source>
</evidence>
<sequence>MSRIESVFERLKAKGETAFIPFITVGDPNLEWTERIVSDLEKAGADIIELGIPYSDPLADGPVIQEAALRSLNQGTKITDAFELVRNLRQSGVQVPLILFTYVNPVIQWGVDNFFASAKEVGADGVIIPDLPYEESEEARLAAAKYEVDLIPLIAPTSRQRIERIAKDATGFVYCVSSLGVTGMRNQLSAELPEFVGSVRAATSLPIAVGFGVSTPEQAEQIRGFADGVIVGSAIVRRVQPLADSVAAGDQTQINQAYEDLLQFVSALKEPLRG</sequence>
<evidence type="ECO:0000256" key="7">
    <source>
        <dbReference type="ARBA" id="ARBA00049047"/>
    </source>
</evidence>
<dbReference type="Gene3D" id="3.20.20.70">
    <property type="entry name" value="Aldolase class I"/>
    <property type="match status" value="1"/>
</dbReference>
<comment type="function">
    <text evidence="8">The alpha subunit is responsible for the aldol cleavage of indoleglycerol phosphate to indole and glyceraldehyde 3-phosphate.</text>
</comment>
<gene>
    <name evidence="8 10" type="primary">trpA</name>
    <name evidence="10" type="ORF">ACFO8Q_16500</name>
</gene>
<dbReference type="InterPro" id="IPR018204">
    <property type="entry name" value="Trp_synthase_alpha_AS"/>
</dbReference>
<evidence type="ECO:0000256" key="4">
    <source>
        <dbReference type="ARBA" id="ARBA00022822"/>
    </source>
</evidence>
<dbReference type="EMBL" id="JBHSHC010000112">
    <property type="protein sequence ID" value="MFC4768940.1"/>
    <property type="molecule type" value="Genomic_DNA"/>
</dbReference>
<evidence type="ECO:0000256" key="3">
    <source>
        <dbReference type="ARBA" id="ARBA00022605"/>
    </source>
</evidence>
<comment type="similarity">
    <text evidence="8 9">Belongs to the TrpA family.</text>
</comment>
<dbReference type="Proteomes" id="UP001596002">
    <property type="component" value="Unassembled WGS sequence"/>
</dbReference>
<feature type="active site" description="Proton acceptor" evidence="8">
    <location>
        <position position="60"/>
    </location>
</feature>
<keyword evidence="11" id="KW-1185">Reference proteome</keyword>
<evidence type="ECO:0000256" key="1">
    <source>
        <dbReference type="ARBA" id="ARBA00004733"/>
    </source>
</evidence>
<protein>
    <recommendedName>
        <fullName evidence="8">Tryptophan synthase alpha chain</fullName>
        <ecNumber evidence="8">4.2.1.20</ecNumber>
    </recommendedName>
</protein>
<dbReference type="NCBIfam" id="TIGR00262">
    <property type="entry name" value="trpA"/>
    <property type="match status" value="1"/>
</dbReference>
<keyword evidence="4 8" id="KW-0822">Tryptophan biosynthesis</keyword>
<organism evidence="10 11">
    <name type="scientific">Effusibacillus consociatus</name>
    <dbReference type="NCBI Taxonomy" id="1117041"/>
    <lineage>
        <taxon>Bacteria</taxon>
        <taxon>Bacillati</taxon>
        <taxon>Bacillota</taxon>
        <taxon>Bacilli</taxon>
        <taxon>Bacillales</taxon>
        <taxon>Alicyclobacillaceae</taxon>
        <taxon>Effusibacillus</taxon>
    </lineage>
</organism>
<name>A0ABV9Q425_9BACL</name>
<reference evidence="11" key="1">
    <citation type="journal article" date="2019" name="Int. J. Syst. Evol. Microbiol.">
        <title>The Global Catalogue of Microorganisms (GCM) 10K type strain sequencing project: providing services to taxonomists for standard genome sequencing and annotation.</title>
        <authorList>
            <consortium name="The Broad Institute Genomics Platform"/>
            <consortium name="The Broad Institute Genome Sequencing Center for Infectious Disease"/>
            <person name="Wu L."/>
            <person name="Ma J."/>
        </authorList>
    </citation>
    <scope>NUCLEOTIDE SEQUENCE [LARGE SCALE GENOMIC DNA]</scope>
    <source>
        <strain evidence="11">WYCCWR 12678</strain>
    </source>
</reference>
<evidence type="ECO:0000256" key="2">
    <source>
        <dbReference type="ARBA" id="ARBA00011270"/>
    </source>
</evidence>
<dbReference type="Pfam" id="PF00290">
    <property type="entry name" value="Trp_syntA"/>
    <property type="match status" value="1"/>
</dbReference>
<evidence type="ECO:0000256" key="6">
    <source>
        <dbReference type="ARBA" id="ARBA00023239"/>
    </source>
</evidence>
<keyword evidence="5 8" id="KW-0057">Aromatic amino acid biosynthesis</keyword>
<dbReference type="PANTHER" id="PTHR43406">
    <property type="entry name" value="TRYPTOPHAN SYNTHASE, ALPHA CHAIN"/>
    <property type="match status" value="1"/>
</dbReference>
<comment type="caution">
    <text evidence="10">The sequence shown here is derived from an EMBL/GenBank/DDBJ whole genome shotgun (WGS) entry which is preliminary data.</text>
</comment>
<dbReference type="InterPro" id="IPR002028">
    <property type="entry name" value="Trp_synthase_suA"/>
</dbReference>
<evidence type="ECO:0000256" key="5">
    <source>
        <dbReference type="ARBA" id="ARBA00023141"/>
    </source>
</evidence>
<comment type="pathway">
    <text evidence="1 8">Amino-acid biosynthesis; L-tryptophan biosynthesis; L-tryptophan from chorismate: step 5/5.</text>
</comment>
<comment type="subunit">
    <text evidence="2 8">Tetramer of two alpha and two beta chains.</text>
</comment>
<evidence type="ECO:0000313" key="10">
    <source>
        <dbReference type="EMBL" id="MFC4768940.1"/>
    </source>
</evidence>
<dbReference type="SUPFAM" id="SSF51366">
    <property type="entry name" value="Ribulose-phoshate binding barrel"/>
    <property type="match status" value="1"/>
</dbReference>
<keyword evidence="6 8" id="KW-0456">Lyase</keyword>
<dbReference type="PANTHER" id="PTHR43406:SF1">
    <property type="entry name" value="TRYPTOPHAN SYNTHASE ALPHA CHAIN, CHLOROPLASTIC"/>
    <property type="match status" value="1"/>
</dbReference>
<dbReference type="PROSITE" id="PS00167">
    <property type="entry name" value="TRP_SYNTHASE_ALPHA"/>
    <property type="match status" value="1"/>
</dbReference>
<dbReference type="EC" id="4.2.1.20" evidence="8"/>
<dbReference type="HAMAP" id="MF_00131">
    <property type="entry name" value="Trp_synth_alpha"/>
    <property type="match status" value="1"/>
</dbReference>
<dbReference type="InterPro" id="IPR013785">
    <property type="entry name" value="Aldolase_TIM"/>
</dbReference>
<keyword evidence="3 8" id="KW-0028">Amino-acid biosynthesis</keyword>
<proteinExistence type="inferred from homology"/>
<dbReference type="RefSeq" id="WP_380026895.1">
    <property type="nucleotide sequence ID" value="NZ_JBHSHC010000112.1"/>
</dbReference>
<accession>A0ABV9Q425</accession>
<evidence type="ECO:0000313" key="11">
    <source>
        <dbReference type="Proteomes" id="UP001596002"/>
    </source>
</evidence>
<dbReference type="GO" id="GO:0004834">
    <property type="term" value="F:tryptophan synthase activity"/>
    <property type="evidence" value="ECO:0007669"/>
    <property type="project" value="UniProtKB-EC"/>
</dbReference>